<evidence type="ECO:0000259" key="2">
    <source>
        <dbReference type="Pfam" id="PF00171"/>
    </source>
</evidence>
<keyword evidence="4" id="KW-1185">Reference proteome</keyword>
<dbReference type="Gene3D" id="3.40.309.10">
    <property type="entry name" value="Aldehyde Dehydrogenase, Chain A, domain 2"/>
    <property type="match status" value="1"/>
</dbReference>
<dbReference type="InterPro" id="IPR016161">
    <property type="entry name" value="Ald_DH/histidinol_DH"/>
</dbReference>
<dbReference type="PANTHER" id="PTHR43353">
    <property type="entry name" value="SUCCINATE-SEMIALDEHYDE DEHYDROGENASE, MITOCHONDRIAL"/>
    <property type="match status" value="1"/>
</dbReference>
<evidence type="ECO:0000313" key="3">
    <source>
        <dbReference type="EMBL" id="GAA2108000.1"/>
    </source>
</evidence>
<proteinExistence type="predicted"/>
<dbReference type="EMBL" id="BAAAMQ010000010">
    <property type="protein sequence ID" value="GAA2108000.1"/>
    <property type="molecule type" value="Genomic_DNA"/>
</dbReference>
<dbReference type="Pfam" id="PF00171">
    <property type="entry name" value="Aldedh"/>
    <property type="match status" value="1"/>
</dbReference>
<dbReference type="SUPFAM" id="SSF53720">
    <property type="entry name" value="ALDH-like"/>
    <property type="match status" value="1"/>
</dbReference>
<reference evidence="3 4" key="1">
    <citation type="journal article" date="2019" name="Int. J. Syst. Evol. Microbiol.">
        <title>The Global Catalogue of Microorganisms (GCM) 10K type strain sequencing project: providing services to taxonomists for standard genome sequencing and annotation.</title>
        <authorList>
            <consortium name="The Broad Institute Genomics Platform"/>
            <consortium name="The Broad Institute Genome Sequencing Center for Infectious Disease"/>
            <person name="Wu L."/>
            <person name="Ma J."/>
        </authorList>
    </citation>
    <scope>NUCLEOTIDE SEQUENCE [LARGE SCALE GENOMIC DNA]</scope>
    <source>
        <strain evidence="3 4">JCM 13813</strain>
    </source>
</reference>
<dbReference type="Gene3D" id="3.40.605.10">
    <property type="entry name" value="Aldehyde Dehydrogenase, Chain A, domain 1"/>
    <property type="match status" value="1"/>
</dbReference>
<protein>
    <submittedName>
        <fullName evidence="3">Aldehyde dehydrogenase (NADP(+))</fullName>
    </submittedName>
</protein>
<dbReference type="Proteomes" id="UP001501161">
    <property type="component" value="Unassembled WGS sequence"/>
</dbReference>
<accession>A0ABN2XBH0</accession>
<evidence type="ECO:0000256" key="1">
    <source>
        <dbReference type="ARBA" id="ARBA00023002"/>
    </source>
</evidence>
<dbReference type="InterPro" id="IPR016162">
    <property type="entry name" value="Ald_DH_N"/>
</dbReference>
<keyword evidence="1" id="KW-0560">Oxidoreductase</keyword>
<dbReference type="PANTHER" id="PTHR43353:SF3">
    <property type="entry name" value="ALDEHYDE DEHYDROGENASE-RELATED"/>
    <property type="match status" value="1"/>
</dbReference>
<feature type="domain" description="Aldehyde dehydrogenase" evidence="2">
    <location>
        <begin position="5"/>
        <end position="438"/>
    </location>
</feature>
<dbReference type="RefSeq" id="WP_231248454.1">
    <property type="nucleotide sequence ID" value="NZ_BAAAMQ010000010.1"/>
</dbReference>
<evidence type="ECO:0000313" key="4">
    <source>
        <dbReference type="Proteomes" id="UP001501161"/>
    </source>
</evidence>
<comment type="caution">
    <text evidence="3">The sequence shown here is derived from an EMBL/GenBank/DDBJ whole genome shotgun (WGS) entry which is preliminary data.</text>
</comment>
<dbReference type="InterPro" id="IPR050740">
    <property type="entry name" value="Aldehyde_DH_Superfamily"/>
</dbReference>
<gene>
    <name evidence="3" type="ORF">GCM10009726_22010</name>
</gene>
<dbReference type="InterPro" id="IPR016163">
    <property type="entry name" value="Ald_DH_C"/>
</dbReference>
<dbReference type="InterPro" id="IPR015590">
    <property type="entry name" value="Aldehyde_DH_dom"/>
</dbReference>
<name>A0ABN2XBH0_9ACTN</name>
<sequence>MSVVSHDPRTGLPAESAEETTTAEVLNIVQRAAGAAPVLAATSPHDLREWLRAIADGLEAHQDELARLADTETALGLDRLTGEVNRAANQLRFYGDVAVEGSHLGVTIDPRTDTTPELVRVNRPVGPVAVFGASNFPFAFSVLGNDTGAALAAGCPVVVKAHPAHVGLSLRQAEIAHQALLAAGAPTGTFDVVVGHQAGINLVQAPGITAVAFTGSQSGGLALWRLANERETVIPVYAEMGTVNPVVVTRDGSRDMGSVAAGFVGSFTLGSGQFCTKPGIMLAPRGTHAAQEVAAALRASSPTPVMLTRAIADSVETGLREMEDAGAVVVDHVAASGEGWSAPAAVLRADVSALRPGSRLLEECFGAVALVCEYDGDDELREALCALQSSLAASLITGGEDDAQAPALMELLSRKVGRVAVNEWPTGVAFAWAQQHGGPWPSTSVASATSVGAAGLARFLRPVAFQSAHDAWLPTPAQAANPWRVPRRIGGRLVLGTDS</sequence>
<organism evidence="3 4">
    <name type="scientific">Nocardioides furvisabuli</name>
    <dbReference type="NCBI Taxonomy" id="375542"/>
    <lineage>
        <taxon>Bacteria</taxon>
        <taxon>Bacillati</taxon>
        <taxon>Actinomycetota</taxon>
        <taxon>Actinomycetes</taxon>
        <taxon>Propionibacteriales</taxon>
        <taxon>Nocardioidaceae</taxon>
        <taxon>Nocardioides</taxon>
    </lineage>
</organism>